<evidence type="ECO:0008006" key="16">
    <source>
        <dbReference type="Google" id="ProtNLM"/>
    </source>
</evidence>
<evidence type="ECO:0000256" key="6">
    <source>
        <dbReference type="ARBA" id="ARBA00022776"/>
    </source>
</evidence>
<dbReference type="GO" id="GO:0010032">
    <property type="term" value="P:meiotic chromosome condensation"/>
    <property type="evidence" value="ECO:0007669"/>
    <property type="project" value="TreeGrafter"/>
</dbReference>
<evidence type="ECO:0000256" key="7">
    <source>
        <dbReference type="ARBA" id="ARBA00023067"/>
    </source>
</evidence>
<evidence type="ECO:0000259" key="12">
    <source>
        <dbReference type="Pfam" id="PF12717"/>
    </source>
</evidence>
<dbReference type="Pfam" id="PF12922">
    <property type="entry name" value="Cnd1_N"/>
    <property type="match status" value="1"/>
</dbReference>
<comment type="similarity">
    <text evidence="3">Belongs to the CND1 (condensin subunit 1) family.</text>
</comment>
<keyword evidence="8" id="KW-0539">Nucleus</keyword>
<feature type="compositionally biased region" description="Basic residues" evidence="11">
    <location>
        <begin position="1532"/>
        <end position="1545"/>
    </location>
</feature>
<accession>A0AAV7FZT3</accession>
<name>A0AAV7FZT3_DENCH</name>
<keyword evidence="7" id="KW-0226">DNA condensation</keyword>
<dbReference type="GO" id="GO:0000796">
    <property type="term" value="C:condensin complex"/>
    <property type="evidence" value="ECO:0007669"/>
    <property type="project" value="TreeGrafter"/>
</dbReference>
<feature type="compositionally biased region" description="Basic and acidic residues" evidence="11">
    <location>
        <begin position="1272"/>
        <end position="1282"/>
    </location>
</feature>
<feature type="compositionally biased region" description="Basic residues" evidence="11">
    <location>
        <begin position="1326"/>
        <end position="1342"/>
    </location>
</feature>
<evidence type="ECO:0000259" key="13">
    <source>
        <dbReference type="Pfam" id="PF12922"/>
    </source>
</evidence>
<keyword evidence="5" id="KW-0132">Cell division</keyword>
<feature type="compositionally biased region" description="Basic and acidic residues" evidence="11">
    <location>
        <begin position="1512"/>
        <end position="1531"/>
    </location>
</feature>
<feature type="compositionally biased region" description="Acidic residues" evidence="11">
    <location>
        <begin position="1283"/>
        <end position="1294"/>
    </location>
</feature>
<evidence type="ECO:0000256" key="4">
    <source>
        <dbReference type="ARBA" id="ARBA00022454"/>
    </source>
</evidence>
<evidence type="ECO:0000256" key="5">
    <source>
        <dbReference type="ARBA" id="ARBA00022618"/>
    </source>
</evidence>
<dbReference type="Gene3D" id="1.25.10.10">
    <property type="entry name" value="Leucine-rich Repeat Variant"/>
    <property type="match status" value="2"/>
</dbReference>
<dbReference type="Pfam" id="PF12717">
    <property type="entry name" value="Cnd1"/>
    <property type="match status" value="1"/>
</dbReference>
<dbReference type="SUPFAM" id="SSF48371">
    <property type="entry name" value="ARM repeat"/>
    <property type="match status" value="1"/>
</dbReference>
<keyword evidence="6" id="KW-0498">Mitosis</keyword>
<keyword evidence="4" id="KW-0158">Chromosome</keyword>
<evidence type="ECO:0000256" key="1">
    <source>
        <dbReference type="ARBA" id="ARBA00004123"/>
    </source>
</evidence>
<comment type="caution">
    <text evidence="14">The sequence shown here is derived from an EMBL/GenBank/DDBJ whole genome shotgun (WGS) entry which is preliminary data.</text>
</comment>
<dbReference type="InterPro" id="IPR007673">
    <property type="entry name" value="Condensin_cplx_su1"/>
</dbReference>
<evidence type="ECO:0000256" key="9">
    <source>
        <dbReference type="ARBA" id="ARBA00023306"/>
    </source>
</evidence>
<dbReference type="InterPro" id="IPR024324">
    <property type="entry name" value="Condensin_cplx_su1_N"/>
</dbReference>
<dbReference type="InterPro" id="IPR032682">
    <property type="entry name" value="Cnd1_C"/>
</dbReference>
<evidence type="ECO:0000313" key="14">
    <source>
        <dbReference type="EMBL" id="KAH0449367.1"/>
    </source>
</evidence>
<comment type="subcellular location">
    <subcellularLocation>
        <location evidence="2">Chromosome</location>
    </subcellularLocation>
    <subcellularLocation>
        <location evidence="1">Nucleus</location>
    </subcellularLocation>
</comment>
<dbReference type="Proteomes" id="UP000775213">
    <property type="component" value="Unassembled WGS sequence"/>
</dbReference>
<sequence>MTGFPLIRILHVRIVIFQNPKLANKTLFHSSPNQSLPSPSLSMAPPFIFPSNIQDLEEEPDDHRLYAISPIDVTSLSPSELDELVKGVVFDLSDRDLFCIEDHDVFDRVYSLVKGFSLLSPSSKYYLVETIRSNLAVLLPNVDSLARAPQSSPSNSGIDQLPLSERIAVHRNALKIYTYFLITIVLAQEPKQDTCTTSKGAGQHLKKNLWNSEAMRGRIVNLIANSLEINLLLLFGLGDTLGSYLSFISKFAFSLYENQALLKDLSTKDGLGHIIGCIATKHKRTAESCASILHLIYKFDFAVPHLVEAVAAAVKRYDDGCLAVALIREFGLTDPKDYARDSIGAENVGRFIVELADRLPRLVSTNVGFLVPHFGGESYKIRNALLGVLGKLVAKAFKDLEGDQSSKILRLRGKQAMLEILIERCKDVSAYTRSRVLQVWAELCEERAVSIGLWNELALVASGRLEDKSAIVRKSALNLLITMLQHNPFGPQLRVETFSATLEKYKEKLLVLEPARSEDDDFDNEITSGEDSHKVAPGCDVLSGESLVQLEVSANDSFLPSSQAQTQENACVPDIGNLEQIKALVASLEAGLQFSKCIASTMTILVQLLASSSVTDVENAILLLMRCRQFQIDGSDECLRKMFPLVFSQDKSIYEAVENAFVSIYIRKNPLETGRNLLNLAINSSIGDLAALECLIGSLVSKGEISHSTISALWDYFSFNVSGVEAAQSRGALSVLCMAAKSSPGILSSHSQDIIDIGFGRRAKVEPLLARTACVALERLPEEDKKKLRCYGSNVFGVLQSLVTGFWLPESIWYAAADKAISTIYSIHPAPQNFAVDMAKKSLTSVFNCTVIDETPYQVDSDGMNSSIISTSKLGRFLFVISQIALNQLVYIESCVRKVRLEKSKKDKAKCESEVADSNSNGATDGINAELGIAASDDAIIDSLSERAEKEIISSSFSDKNVIGYCAPFLSKLCRNVNVMQKYPELQASAMLALCRLMIIDADEANLQLLFTVVENAPSETVRSNCTVALGDLAVRFPNLLEPWTENMYARLRDPSTSVRKNAVLVLSHLILNDMMKVKGYIDEMAVRIEDKDKRISSLAKLFFHELSKKGNNPIYSLLPDILGRLSSQNLEEGVFYNIMQFLITSIKKDKQMEGLVEKLCNRFSGVADNKQWECIAYCLSQLTFSERGLKKLVESFKAYEHALSEDSVMDYFRAIINKCKKFAKTELKSSIEEFEEKLNKIHVERKEQDATARNALAHQKKVGNLGGAVRAKKDAGDKATDEIDAEESLDETSEVINPSESAESGLTSTVLEHVENGLEVQSPKTSRRGVSRSKIKAGKQSRIREQKNSSPIQSTLRMNRRIRFHLIVRYFFCKKIILKLLVENIEISIREINIKKLFKIFAGLPIFPCQFDSSRPPFTINEDFGNGRNNKAIKSLKEERKKGNKIDPITYNKREEKMRIFSLSRERNRDGERILFLEIESNRNYRAKVEGREGSYRESKLFLYLFRERKREEREGERRESFKEVEEEERRRKKKKKERRKKRK</sequence>
<organism evidence="14 15">
    <name type="scientific">Dendrobium chrysotoxum</name>
    <name type="common">Orchid</name>
    <dbReference type="NCBI Taxonomy" id="161865"/>
    <lineage>
        <taxon>Eukaryota</taxon>
        <taxon>Viridiplantae</taxon>
        <taxon>Streptophyta</taxon>
        <taxon>Embryophyta</taxon>
        <taxon>Tracheophyta</taxon>
        <taxon>Spermatophyta</taxon>
        <taxon>Magnoliopsida</taxon>
        <taxon>Liliopsida</taxon>
        <taxon>Asparagales</taxon>
        <taxon>Orchidaceae</taxon>
        <taxon>Epidendroideae</taxon>
        <taxon>Malaxideae</taxon>
        <taxon>Dendrobiinae</taxon>
        <taxon>Dendrobium</taxon>
    </lineage>
</organism>
<keyword evidence="15" id="KW-1185">Reference proteome</keyword>
<feature type="domain" description="Condensin complex subunit 1 N-terminal" evidence="13">
    <location>
        <begin position="124"/>
        <end position="284"/>
    </location>
</feature>
<keyword evidence="9" id="KW-0131">Cell cycle</keyword>
<dbReference type="PIRSF" id="PIRSF017127">
    <property type="entry name" value="Condensin_D2"/>
    <property type="match status" value="1"/>
</dbReference>
<evidence type="ECO:0000256" key="3">
    <source>
        <dbReference type="ARBA" id="ARBA00009606"/>
    </source>
</evidence>
<evidence type="ECO:0000256" key="2">
    <source>
        <dbReference type="ARBA" id="ARBA00004286"/>
    </source>
</evidence>
<dbReference type="PANTHER" id="PTHR14222:SF2">
    <property type="entry name" value="CONDENSIN COMPLEX SUBUNIT 1"/>
    <property type="match status" value="1"/>
</dbReference>
<dbReference type="GO" id="GO:0005634">
    <property type="term" value="C:nucleus"/>
    <property type="evidence" value="ECO:0007669"/>
    <property type="project" value="UniProtKB-SubCell"/>
</dbReference>
<dbReference type="PANTHER" id="PTHR14222">
    <property type="entry name" value="CONDENSIN"/>
    <property type="match status" value="1"/>
</dbReference>
<evidence type="ECO:0000256" key="11">
    <source>
        <dbReference type="SAM" id="MobiDB-lite"/>
    </source>
</evidence>
<feature type="coiled-coil region" evidence="10">
    <location>
        <begin position="1225"/>
        <end position="1252"/>
    </location>
</feature>
<dbReference type="GO" id="GO:0007076">
    <property type="term" value="P:mitotic chromosome condensation"/>
    <property type="evidence" value="ECO:0007669"/>
    <property type="project" value="InterPro"/>
</dbReference>
<gene>
    <name evidence="14" type="ORF">IEQ34_020059</name>
</gene>
<dbReference type="EMBL" id="JAGFBR010000018">
    <property type="protein sequence ID" value="KAH0449367.1"/>
    <property type="molecule type" value="Genomic_DNA"/>
</dbReference>
<dbReference type="FunFam" id="1.25.10.10:FF:000403">
    <property type="entry name" value="Condensin complex subunit 1"/>
    <property type="match status" value="1"/>
</dbReference>
<reference evidence="14 15" key="1">
    <citation type="journal article" date="2021" name="Hortic Res">
        <title>Chromosome-scale assembly of the Dendrobium chrysotoxum genome enhances the understanding of orchid evolution.</title>
        <authorList>
            <person name="Zhang Y."/>
            <person name="Zhang G.Q."/>
            <person name="Zhang D."/>
            <person name="Liu X.D."/>
            <person name="Xu X.Y."/>
            <person name="Sun W.H."/>
            <person name="Yu X."/>
            <person name="Zhu X."/>
            <person name="Wang Z.W."/>
            <person name="Zhao X."/>
            <person name="Zhong W.Y."/>
            <person name="Chen H."/>
            <person name="Yin W.L."/>
            <person name="Huang T."/>
            <person name="Niu S.C."/>
            <person name="Liu Z.J."/>
        </authorList>
    </citation>
    <scope>NUCLEOTIDE SEQUENCE [LARGE SCALE GENOMIC DNA]</scope>
    <source>
        <strain evidence="14">Lindl</strain>
    </source>
</reference>
<evidence type="ECO:0000256" key="10">
    <source>
        <dbReference type="SAM" id="Coils"/>
    </source>
</evidence>
<protein>
    <recommendedName>
        <fullName evidence="16">Condensin complex subunit 1</fullName>
    </recommendedName>
</protein>
<dbReference type="InterPro" id="IPR016024">
    <property type="entry name" value="ARM-type_fold"/>
</dbReference>
<feature type="domain" description="Condensin complex subunit 1 C-terminal" evidence="12">
    <location>
        <begin position="1021"/>
        <end position="1181"/>
    </location>
</feature>
<keyword evidence="10" id="KW-0175">Coiled coil</keyword>
<feature type="compositionally biased region" description="Polar residues" evidence="11">
    <location>
        <begin position="1295"/>
        <end position="1311"/>
    </location>
</feature>
<evidence type="ECO:0000313" key="15">
    <source>
        <dbReference type="Proteomes" id="UP000775213"/>
    </source>
</evidence>
<evidence type="ECO:0000256" key="8">
    <source>
        <dbReference type="ARBA" id="ARBA00023242"/>
    </source>
</evidence>
<dbReference type="InterPro" id="IPR026971">
    <property type="entry name" value="CND1/NCAPD3"/>
</dbReference>
<dbReference type="GO" id="GO:0051301">
    <property type="term" value="P:cell division"/>
    <property type="evidence" value="ECO:0007669"/>
    <property type="project" value="UniProtKB-KW"/>
</dbReference>
<dbReference type="InterPro" id="IPR011989">
    <property type="entry name" value="ARM-like"/>
</dbReference>
<feature type="region of interest" description="Disordered" evidence="11">
    <location>
        <begin position="1268"/>
        <end position="1353"/>
    </location>
</feature>
<feature type="region of interest" description="Disordered" evidence="11">
    <location>
        <begin position="1512"/>
        <end position="1545"/>
    </location>
</feature>
<dbReference type="GO" id="GO:0000779">
    <property type="term" value="C:condensed chromosome, centromeric region"/>
    <property type="evidence" value="ECO:0007669"/>
    <property type="project" value="TreeGrafter"/>
</dbReference>
<proteinExistence type="inferred from homology"/>
<dbReference type="GO" id="GO:0042393">
    <property type="term" value="F:histone binding"/>
    <property type="evidence" value="ECO:0007669"/>
    <property type="project" value="TreeGrafter"/>
</dbReference>